<dbReference type="InterPro" id="IPR010667">
    <property type="entry name" value="Phage_T4_Gp19"/>
</dbReference>
<dbReference type="PANTHER" id="PTHR38009:SF1">
    <property type="entry name" value="CONSERVED HYPOTHETICAL PHAGE TAIL PROTEIN"/>
    <property type="match status" value="1"/>
</dbReference>
<gene>
    <name evidence="1" type="ORF">ACFQ3F_11520</name>
</gene>
<dbReference type="PANTHER" id="PTHR38009">
    <property type="entry name" value="CONSERVED HYPOTHETICAL PHAGE TAIL PROTEIN"/>
    <property type="match status" value="1"/>
</dbReference>
<keyword evidence="2" id="KW-1185">Reference proteome</keyword>
<accession>A0ABW3W0P9</accession>
<dbReference type="EMBL" id="JBHTLX010000016">
    <property type="protein sequence ID" value="MFD1248415.1"/>
    <property type="molecule type" value="Genomic_DNA"/>
</dbReference>
<comment type="caution">
    <text evidence="1">The sequence shown here is derived from an EMBL/GenBank/DDBJ whole genome shotgun (WGS) entry which is preliminary data.</text>
</comment>
<dbReference type="Pfam" id="PF06841">
    <property type="entry name" value="Phage_T4_gp19"/>
    <property type="match status" value="1"/>
</dbReference>
<organism evidence="1 2">
    <name type="scientific">Nocardioides ginsengisoli</name>
    <dbReference type="NCBI Taxonomy" id="363868"/>
    <lineage>
        <taxon>Bacteria</taxon>
        <taxon>Bacillati</taxon>
        <taxon>Actinomycetota</taxon>
        <taxon>Actinomycetes</taxon>
        <taxon>Propionibacteriales</taxon>
        <taxon>Nocardioidaceae</taxon>
        <taxon>Nocardioides</taxon>
    </lineage>
</organism>
<evidence type="ECO:0000313" key="2">
    <source>
        <dbReference type="Proteomes" id="UP001597229"/>
    </source>
</evidence>
<dbReference type="RefSeq" id="WP_367917929.1">
    <property type="nucleotide sequence ID" value="NZ_BAABAC010000006.1"/>
</dbReference>
<evidence type="ECO:0000313" key="1">
    <source>
        <dbReference type="EMBL" id="MFD1248415.1"/>
    </source>
</evidence>
<name>A0ABW3W0P9_9ACTN</name>
<dbReference type="InterPro" id="IPR011747">
    <property type="entry name" value="CHP02241"/>
</dbReference>
<dbReference type="NCBIfam" id="TIGR02241">
    <property type="entry name" value="conserved hypothetical phage tail region protein"/>
    <property type="match status" value="1"/>
</dbReference>
<dbReference type="Proteomes" id="UP001597229">
    <property type="component" value="Unassembled WGS sequence"/>
</dbReference>
<reference evidence="2" key="1">
    <citation type="journal article" date="2019" name="Int. J. Syst. Evol. Microbiol.">
        <title>The Global Catalogue of Microorganisms (GCM) 10K type strain sequencing project: providing services to taxonomists for standard genome sequencing and annotation.</title>
        <authorList>
            <consortium name="The Broad Institute Genomics Platform"/>
            <consortium name="The Broad Institute Genome Sequencing Center for Infectious Disease"/>
            <person name="Wu L."/>
            <person name="Ma J."/>
        </authorList>
    </citation>
    <scope>NUCLEOTIDE SEQUENCE [LARGE SCALE GENOMIC DNA]</scope>
    <source>
        <strain evidence="2">CCUG 52478</strain>
    </source>
</reference>
<proteinExistence type="predicted"/>
<protein>
    <submittedName>
        <fullName evidence="1">Phage tail protein</fullName>
    </submittedName>
</protein>
<sequence length="161" mass="17680">MARDDRLLTTFRFEVTFDRATGDGPQQLGDGGFQEVSGLEVEMDVGEYAEGGRNDGAVRWIGRAKYQPLVCKRGMFGPSGGDAESEMWQWLQDVVAGVRPVRRYNGTIRVQDQAGATMAVWRFQRALPAKIVGPALNAKSGEVAIEELHLQHEGLVLEGTT</sequence>